<dbReference type="PROSITE" id="PS00093">
    <property type="entry name" value="N4_MTASE"/>
    <property type="match status" value="1"/>
</dbReference>
<reference evidence="10" key="1">
    <citation type="submission" date="2018-05" db="EMBL/GenBank/DDBJ databases">
        <authorList>
            <person name="Lanie J.A."/>
            <person name="Ng W.-L."/>
            <person name="Kazmierczak K.M."/>
            <person name="Andrzejewski T.M."/>
            <person name="Davidsen T.M."/>
            <person name="Wayne K.J."/>
            <person name="Tettelin H."/>
            <person name="Glass J.I."/>
            <person name="Rusch D."/>
            <person name="Podicherti R."/>
            <person name="Tsui H.-C.T."/>
            <person name="Winkler M.E."/>
        </authorList>
    </citation>
    <scope>NUCLEOTIDE SEQUENCE</scope>
</reference>
<dbReference type="GO" id="GO:0003677">
    <property type="term" value="F:DNA binding"/>
    <property type="evidence" value="ECO:0007669"/>
    <property type="project" value="UniProtKB-KW"/>
</dbReference>
<evidence type="ECO:0000256" key="3">
    <source>
        <dbReference type="ARBA" id="ARBA00022603"/>
    </source>
</evidence>
<evidence type="ECO:0000256" key="6">
    <source>
        <dbReference type="ARBA" id="ARBA00022747"/>
    </source>
</evidence>
<keyword evidence="6" id="KW-0680">Restriction system</keyword>
<evidence type="ECO:0000256" key="7">
    <source>
        <dbReference type="ARBA" id="ARBA00023125"/>
    </source>
</evidence>
<name>A0A382Z6F6_9ZZZZ</name>
<keyword evidence="3" id="KW-0489">Methyltransferase</keyword>
<dbReference type="EMBL" id="UINC01181409">
    <property type="protein sequence ID" value="SVD91094.1"/>
    <property type="molecule type" value="Genomic_DNA"/>
</dbReference>
<dbReference type="GO" id="GO:0015667">
    <property type="term" value="F:site-specific DNA-methyltransferase (cytosine-N4-specific) activity"/>
    <property type="evidence" value="ECO:0007669"/>
    <property type="project" value="UniProtKB-EC"/>
</dbReference>
<keyword evidence="4" id="KW-0808">Transferase</keyword>
<evidence type="ECO:0000313" key="10">
    <source>
        <dbReference type="EMBL" id="SVD91094.1"/>
    </source>
</evidence>
<gene>
    <name evidence="10" type="ORF">METZ01_LOCUS443948</name>
</gene>
<dbReference type="InterPro" id="IPR001091">
    <property type="entry name" value="RM_Methyltransferase"/>
</dbReference>
<evidence type="ECO:0000256" key="2">
    <source>
        <dbReference type="ARBA" id="ARBA00012185"/>
    </source>
</evidence>
<dbReference type="GO" id="GO:0008170">
    <property type="term" value="F:N-methyltransferase activity"/>
    <property type="evidence" value="ECO:0007669"/>
    <property type="project" value="InterPro"/>
</dbReference>
<dbReference type="Gene3D" id="3.40.50.150">
    <property type="entry name" value="Vaccinia Virus protein VP39"/>
    <property type="match status" value="1"/>
</dbReference>
<evidence type="ECO:0000256" key="4">
    <source>
        <dbReference type="ARBA" id="ARBA00022679"/>
    </source>
</evidence>
<comment type="catalytic activity">
    <reaction evidence="8">
        <text>a 2'-deoxycytidine in DNA + S-adenosyl-L-methionine = an N(4)-methyl-2'-deoxycytidine in DNA + S-adenosyl-L-homocysteine + H(+)</text>
        <dbReference type="Rhea" id="RHEA:16857"/>
        <dbReference type="Rhea" id="RHEA-COMP:11369"/>
        <dbReference type="Rhea" id="RHEA-COMP:13674"/>
        <dbReference type="ChEBI" id="CHEBI:15378"/>
        <dbReference type="ChEBI" id="CHEBI:57856"/>
        <dbReference type="ChEBI" id="CHEBI:59789"/>
        <dbReference type="ChEBI" id="CHEBI:85452"/>
        <dbReference type="ChEBI" id="CHEBI:137933"/>
        <dbReference type="EC" id="2.1.1.113"/>
    </reaction>
</comment>
<evidence type="ECO:0000256" key="1">
    <source>
        <dbReference type="ARBA" id="ARBA00010203"/>
    </source>
</evidence>
<feature type="domain" description="DNA methylase N-4/N-6" evidence="9">
    <location>
        <begin position="31"/>
        <end position="196"/>
    </location>
</feature>
<feature type="non-terminal residue" evidence="10">
    <location>
        <position position="196"/>
    </location>
</feature>
<evidence type="ECO:0000256" key="8">
    <source>
        <dbReference type="ARBA" id="ARBA00049120"/>
    </source>
</evidence>
<dbReference type="EC" id="2.1.1.113" evidence="2"/>
<dbReference type="GO" id="GO:0032259">
    <property type="term" value="P:methylation"/>
    <property type="evidence" value="ECO:0007669"/>
    <property type="project" value="UniProtKB-KW"/>
</dbReference>
<sequence>MAFIGQTDKGKHLLLIGDVRQKIKEIRSRKVQAIITSPPYWGLRDYQSKDQIGQEDFPEQYVENMVSLAKEFKRVLRKDGTLWLNLGDTYFGAKGGHWSSDNSATNDRTGTKYREHRKAPPKHSYLKVKDLVGIPWKVAFALQRDGWYLRNDIIWAKNNPMPEAVKDRFAKSHEHIFLFSKSKKYYFDYEAVLEEY</sequence>
<protein>
    <recommendedName>
        <fullName evidence="2">site-specific DNA-methyltransferase (cytosine-N(4)-specific)</fullName>
        <ecNumber evidence="2">2.1.1.113</ecNumber>
    </recommendedName>
</protein>
<evidence type="ECO:0000259" key="9">
    <source>
        <dbReference type="Pfam" id="PF01555"/>
    </source>
</evidence>
<dbReference type="InterPro" id="IPR029063">
    <property type="entry name" value="SAM-dependent_MTases_sf"/>
</dbReference>
<comment type="similarity">
    <text evidence="1">Belongs to the N(4)/N(6)-methyltransferase family. N(4) subfamily.</text>
</comment>
<dbReference type="GO" id="GO:0009307">
    <property type="term" value="P:DNA restriction-modification system"/>
    <property type="evidence" value="ECO:0007669"/>
    <property type="project" value="UniProtKB-KW"/>
</dbReference>
<evidence type="ECO:0000256" key="5">
    <source>
        <dbReference type="ARBA" id="ARBA00022691"/>
    </source>
</evidence>
<dbReference type="SUPFAM" id="SSF53335">
    <property type="entry name" value="S-adenosyl-L-methionine-dependent methyltransferases"/>
    <property type="match status" value="1"/>
</dbReference>
<dbReference type="PRINTS" id="PR00508">
    <property type="entry name" value="S21N4MTFRASE"/>
</dbReference>
<dbReference type="Pfam" id="PF01555">
    <property type="entry name" value="N6_N4_Mtase"/>
    <property type="match status" value="1"/>
</dbReference>
<keyword evidence="7" id="KW-0238">DNA-binding</keyword>
<dbReference type="InterPro" id="IPR017985">
    <property type="entry name" value="MeTrfase_CN4_CS"/>
</dbReference>
<organism evidence="10">
    <name type="scientific">marine metagenome</name>
    <dbReference type="NCBI Taxonomy" id="408172"/>
    <lineage>
        <taxon>unclassified sequences</taxon>
        <taxon>metagenomes</taxon>
        <taxon>ecological metagenomes</taxon>
    </lineage>
</organism>
<dbReference type="InterPro" id="IPR002941">
    <property type="entry name" value="DNA_methylase_N4/N6"/>
</dbReference>
<keyword evidence="5" id="KW-0949">S-adenosyl-L-methionine</keyword>
<proteinExistence type="inferred from homology"/>
<accession>A0A382Z6F6</accession>
<dbReference type="AlphaFoldDB" id="A0A382Z6F6"/>